<dbReference type="EMBL" id="JAMYWD010000012">
    <property type="protein sequence ID" value="KAJ4953384.1"/>
    <property type="molecule type" value="Genomic_DNA"/>
</dbReference>
<feature type="region of interest" description="Disordered" evidence="10">
    <location>
        <begin position="335"/>
        <end position="363"/>
    </location>
</feature>
<evidence type="ECO:0000256" key="4">
    <source>
        <dbReference type="ARBA" id="ARBA00022490"/>
    </source>
</evidence>
<organism evidence="12 13">
    <name type="scientific">Protea cynaroides</name>
    <dbReference type="NCBI Taxonomy" id="273540"/>
    <lineage>
        <taxon>Eukaryota</taxon>
        <taxon>Viridiplantae</taxon>
        <taxon>Streptophyta</taxon>
        <taxon>Embryophyta</taxon>
        <taxon>Tracheophyta</taxon>
        <taxon>Spermatophyta</taxon>
        <taxon>Magnoliopsida</taxon>
        <taxon>Proteales</taxon>
        <taxon>Proteaceae</taxon>
        <taxon>Protea</taxon>
    </lineage>
</organism>
<dbReference type="InterPro" id="IPR036871">
    <property type="entry name" value="PX_dom_sf"/>
</dbReference>
<dbReference type="FunFam" id="3.30.1520.10:FF:000060">
    <property type="entry name" value="Phox (PX) domain-containing protein"/>
    <property type="match status" value="1"/>
</dbReference>
<comment type="function">
    <text evidence="8">Acts as an effector of RABF2A and RABF2B. Involved in vacuolar transport of storage proteins. Regulates membrane trafficking to protein storage vacuoles (PSVs). Binds specifically to phosphatidylinositol 3-monophosphate (PtdIns3P).</text>
</comment>
<evidence type="ECO:0000256" key="10">
    <source>
        <dbReference type="SAM" id="MobiDB-lite"/>
    </source>
</evidence>
<feature type="domain" description="PX" evidence="11">
    <location>
        <begin position="47"/>
        <end position="164"/>
    </location>
</feature>
<evidence type="ECO:0000256" key="8">
    <source>
        <dbReference type="ARBA" id="ARBA00055681"/>
    </source>
</evidence>
<feature type="compositionally biased region" description="Basic residues" evidence="10">
    <location>
        <begin position="1"/>
        <end position="11"/>
    </location>
</feature>
<evidence type="ECO:0000256" key="7">
    <source>
        <dbReference type="ARBA" id="ARBA00023136"/>
    </source>
</evidence>
<dbReference type="GO" id="GO:0035091">
    <property type="term" value="F:phosphatidylinositol binding"/>
    <property type="evidence" value="ECO:0007669"/>
    <property type="project" value="InterPro"/>
</dbReference>
<dbReference type="GO" id="GO:0010008">
    <property type="term" value="C:endosome membrane"/>
    <property type="evidence" value="ECO:0007669"/>
    <property type="project" value="UniProtKB-SubCell"/>
</dbReference>
<comment type="subcellular location">
    <subcellularLocation>
        <location evidence="2">Cytoplasm</location>
        <location evidence="2">Cytosol</location>
    </subcellularLocation>
    <subcellularLocation>
        <location evidence="1">Endosome membrane</location>
        <topology evidence="1">Peripheral membrane protein</topology>
    </subcellularLocation>
</comment>
<feature type="region of interest" description="Disordered" evidence="10">
    <location>
        <begin position="1"/>
        <end position="26"/>
    </location>
</feature>
<evidence type="ECO:0000256" key="9">
    <source>
        <dbReference type="SAM" id="Coils"/>
    </source>
</evidence>
<dbReference type="Proteomes" id="UP001141806">
    <property type="component" value="Unassembled WGS sequence"/>
</dbReference>
<dbReference type="PANTHER" id="PTHR46856:SF1">
    <property type="entry name" value="PX DOMAIN-CONTAINING PROTEIN EREL1-RELATED"/>
    <property type="match status" value="1"/>
</dbReference>
<feature type="region of interest" description="Disordered" evidence="10">
    <location>
        <begin position="167"/>
        <end position="187"/>
    </location>
</feature>
<dbReference type="OrthoDB" id="76516at2759"/>
<name>A0A9Q0GTM7_9MAGN</name>
<dbReference type="InterPro" id="IPR044588">
    <property type="entry name" value="EREX-like"/>
</dbReference>
<dbReference type="PROSITE" id="PS50195">
    <property type="entry name" value="PX"/>
    <property type="match status" value="1"/>
</dbReference>
<protein>
    <recommendedName>
        <fullName evidence="11">PX domain-containing protein</fullName>
    </recommendedName>
</protein>
<feature type="coiled-coil region" evidence="9">
    <location>
        <begin position="468"/>
        <end position="590"/>
    </location>
</feature>
<evidence type="ECO:0000256" key="3">
    <source>
        <dbReference type="ARBA" id="ARBA00022448"/>
    </source>
</evidence>
<evidence type="ECO:0000256" key="2">
    <source>
        <dbReference type="ARBA" id="ARBA00004514"/>
    </source>
</evidence>
<evidence type="ECO:0000259" key="11">
    <source>
        <dbReference type="PROSITE" id="PS50195"/>
    </source>
</evidence>
<feature type="compositionally biased region" description="Polar residues" evidence="10">
    <location>
        <begin position="209"/>
        <end position="220"/>
    </location>
</feature>
<keyword evidence="6 9" id="KW-0175">Coiled coil</keyword>
<dbReference type="Gene3D" id="3.30.1520.10">
    <property type="entry name" value="Phox-like domain"/>
    <property type="match status" value="1"/>
</dbReference>
<dbReference type="InterPro" id="IPR001683">
    <property type="entry name" value="PX_dom"/>
</dbReference>
<gene>
    <name evidence="12" type="ORF">NE237_030216</name>
</gene>
<accession>A0A9Q0GTM7</accession>
<keyword evidence="3" id="KW-0813">Transport</keyword>
<dbReference type="AlphaFoldDB" id="A0A9Q0GTM7"/>
<comment type="caution">
    <text evidence="12">The sequence shown here is derived from an EMBL/GenBank/DDBJ whole genome shotgun (WGS) entry which is preliminary data.</text>
</comment>
<sequence>MLGRSPPKHRHDGTSPLPLGMDWSPPPKKWDGRDTIWPHDPHMGWNYCITIPSWILLPKSRDSDPIVFYRVQVGIQSPEGITTTRGILRRFNDFLKLFTELKKEFPKKNLPPAPPRGLLRLKGRTLLEERRCSLEDWMGKLLSDIDISRSVPVASFLELEAAARSSFNDANQHSVEPNASGNNMISSFQVQPNSGVSFLTGSSSITSDYGSDNAYETSELGTPRQGRDNSSEIGLEDLHLDQEVANSVEAFANFSIPSDNGLSVGDSVLEHLEKFPRHKIHAGKEINRDTFNGNASNVAFVSGERMELLSEPEHGKVVGHTRKLSAESVGSDISSVRGSEISNSGAATSYGDGSLDFPGGAEGRPSSEILGTTLIHYPDDVSIVLPLIQRNKMNRVLMTMQQRLATVKTDLEDLIGRLNQEMAVKDYLTTKVKDLEVELESTKHKGKENLQQAILAERERFTQMQWDMEELRRKCFEMESILKFEQDEKVHRESTKVSAVQEKELLMQELDLTREQVRNLQKCHGELEMKSKADVKVLVKEVKSLRSSQSDLKQELSHLLKEKSELEKALRREKQRNEQVEIASAKLLHECGILRNQLQECSVNFLVEEEDKFSMDSSSLSDALDLLATSDNRIDLLSGEAQLLAQDENALASAARDQNMSGNDLRMTDVQVKKMLADIFIDNARLRKQVNSVIRCALKTQVMPEKDDAEEESRKQN</sequence>
<evidence type="ECO:0000313" key="13">
    <source>
        <dbReference type="Proteomes" id="UP001141806"/>
    </source>
</evidence>
<dbReference type="GO" id="GO:0015031">
    <property type="term" value="P:protein transport"/>
    <property type="evidence" value="ECO:0007669"/>
    <property type="project" value="UniProtKB-KW"/>
</dbReference>
<dbReference type="SUPFAM" id="SSF64268">
    <property type="entry name" value="PX domain"/>
    <property type="match status" value="1"/>
</dbReference>
<dbReference type="Pfam" id="PF00787">
    <property type="entry name" value="PX"/>
    <property type="match status" value="1"/>
</dbReference>
<evidence type="ECO:0000256" key="6">
    <source>
        <dbReference type="ARBA" id="ARBA00023054"/>
    </source>
</evidence>
<evidence type="ECO:0000313" key="12">
    <source>
        <dbReference type="EMBL" id="KAJ4953384.1"/>
    </source>
</evidence>
<keyword evidence="4" id="KW-0963">Cytoplasm</keyword>
<keyword evidence="7" id="KW-0472">Membrane</keyword>
<keyword evidence="5" id="KW-0653">Protein transport</keyword>
<dbReference type="SMART" id="SM00312">
    <property type="entry name" value="PX"/>
    <property type="match status" value="1"/>
</dbReference>
<dbReference type="PANTHER" id="PTHR46856">
    <property type="entry name" value="PX DOMAIN-CONTAINING PROTEIN EREL1-RELATED"/>
    <property type="match status" value="1"/>
</dbReference>
<feature type="compositionally biased region" description="Polar residues" evidence="10">
    <location>
        <begin position="335"/>
        <end position="347"/>
    </location>
</feature>
<evidence type="ECO:0000256" key="5">
    <source>
        <dbReference type="ARBA" id="ARBA00022927"/>
    </source>
</evidence>
<evidence type="ECO:0000256" key="1">
    <source>
        <dbReference type="ARBA" id="ARBA00004481"/>
    </source>
</evidence>
<reference evidence="12" key="1">
    <citation type="journal article" date="2023" name="Plant J.">
        <title>The genome of the king protea, Protea cynaroides.</title>
        <authorList>
            <person name="Chang J."/>
            <person name="Duong T.A."/>
            <person name="Schoeman C."/>
            <person name="Ma X."/>
            <person name="Roodt D."/>
            <person name="Barker N."/>
            <person name="Li Z."/>
            <person name="Van de Peer Y."/>
            <person name="Mizrachi E."/>
        </authorList>
    </citation>
    <scope>NUCLEOTIDE SEQUENCE</scope>
    <source>
        <tissue evidence="12">Young leaves</tissue>
    </source>
</reference>
<feature type="region of interest" description="Disordered" evidence="10">
    <location>
        <begin position="209"/>
        <end position="231"/>
    </location>
</feature>
<proteinExistence type="predicted"/>
<keyword evidence="13" id="KW-1185">Reference proteome</keyword>
<dbReference type="GO" id="GO:0005829">
    <property type="term" value="C:cytosol"/>
    <property type="evidence" value="ECO:0007669"/>
    <property type="project" value="UniProtKB-SubCell"/>
</dbReference>